<evidence type="ECO:0000313" key="2">
    <source>
        <dbReference type="Proteomes" id="UP000095230"/>
    </source>
</evidence>
<dbReference type="AlphaFoldDB" id="A0A1E5IXA4"/>
<reference evidence="1 2" key="1">
    <citation type="submission" date="2016-07" db="EMBL/GenBank/DDBJ databases">
        <title>Whole-genome of two Shewanella species isolated from a digestive organ of sea cucumber Apostichopus japonicus Selenka 1867.</title>
        <authorList>
            <person name="Hong H.-H."/>
            <person name="Choi H."/>
            <person name="Cheon S."/>
            <person name="Oh J.-S."/>
            <person name="Lee H.-G."/>
            <person name="Park C."/>
        </authorList>
    </citation>
    <scope>NUCLEOTIDE SEQUENCE [LARGE SCALE GENOMIC DNA]</scope>
    <source>
        <strain evidence="1 2">CSB03KR</strain>
    </source>
</reference>
<accession>A0A1E5IXA4</accession>
<gene>
    <name evidence="1" type="ORF">BEL05_02515</name>
</gene>
<comment type="caution">
    <text evidence="1">The sequence shown here is derived from an EMBL/GenBank/DDBJ whole genome shotgun (WGS) entry which is preliminary data.</text>
</comment>
<protein>
    <submittedName>
        <fullName evidence="1">Uncharacterized protein</fullName>
    </submittedName>
</protein>
<proteinExistence type="predicted"/>
<sequence length="119" mass="13481">MGTIVTNIIELEKINNNQQVKLIIYCTDQEVKAYLASFINENKNLVKGLNIYPMASAGNKSATDVLNLVLEFGADIWDTVKDELVSIFIGYLLTELKNKKQQYVVKDKNKDNPKDPDED</sequence>
<dbReference type="STRING" id="23.BEL05_02515"/>
<evidence type="ECO:0000313" key="1">
    <source>
        <dbReference type="EMBL" id="OEG75149.1"/>
    </source>
</evidence>
<dbReference type="EMBL" id="MCBT01000011">
    <property type="protein sequence ID" value="OEG75149.1"/>
    <property type="molecule type" value="Genomic_DNA"/>
</dbReference>
<name>A0A1E5IXA4_SHECO</name>
<dbReference type="Proteomes" id="UP000095230">
    <property type="component" value="Unassembled WGS sequence"/>
</dbReference>
<organism evidence="1 2">
    <name type="scientific">Shewanella colwelliana</name>
    <name type="common">Alteromonas colwelliana</name>
    <dbReference type="NCBI Taxonomy" id="23"/>
    <lineage>
        <taxon>Bacteria</taxon>
        <taxon>Pseudomonadati</taxon>
        <taxon>Pseudomonadota</taxon>
        <taxon>Gammaproteobacteria</taxon>
        <taxon>Alteromonadales</taxon>
        <taxon>Shewanellaceae</taxon>
        <taxon>Shewanella</taxon>
    </lineage>
</organism>